<dbReference type="InterPro" id="IPR050833">
    <property type="entry name" value="Poly_Biosynth_Transport"/>
</dbReference>
<evidence type="ECO:0000256" key="6">
    <source>
        <dbReference type="ARBA" id="ARBA00023136"/>
    </source>
</evidence>
<dbReference type="RefSeq" id="WP_185240219.1">
    <property type="nucleotide sequence ID" value="NZ_JACEGC010000075.1"/>
</dbReference>
<feature type="transmembrane region" description="Helical" evidence="7">
    <location>
        <begin position="229"/>
        <end position="246"/>
    </location>
</feature>
<feature type="transmembrane region" description="Helical" evidence="7">
    <location>
        <begin position="79"/>
        <end position="102"/>
    </location>
</feature>
<sequence>MSIKKKTIQSIFWAAIQNWGSQAGSLIVFLILARLLPPEDFGLVALANVFITFTQIFLEQGFAAVLIQRQNIETEHINTAFWTQIIIAFLLTAVSLLSANWIAESFNQSQLSPIMKWLSILFIISALTHVQRALIKRKFAFKILAICSLLGVIVSGFVGIAMAFFGYGVWSLVGQQLSYESVELIVLWSASNWRPQWQLSWKHLSDLSNFTLNLLGEKLVFFFNQKTDHLLIGYFLGEIALGYYAIAHRILQVMTQLLIETIIQVALPTFSRLQNDSQGFLDAFYRATQFTSLIAFPVFFAVVTLAPEIVITLFGKQWIEAIPIMQILSFAGMIRIISLFQRSTFLAMGKPSLQLKLGLLNATLNLIVCSIAIKWGILAVATAYVISDYLVFPFGQWLLSKLILIDWKTYLSQFIAPISCTLVMVLSLFLSQQLLTAYLNPALRLIICSIMGTTVYSLTLIRLFPKLFKQIWDLVILLKPDAKS</sequence>
<keyword evidence="3" id="KW-1003">Cell membrane</keyword>
<keyword evidence="6 7" id="KW-0472">Membrane</keyword>
<feature type="transmembrane region" description="Helical" evidence="7">
    <location>
        <begin position="114"/>
        <end position="131"/>
    </location>
</feature>
<gene>
    <name evidence="8" type="ORF">H0901_14605</name>
</gene>
<dbReference type="Proteomes" id="UP000525432">
    <property type="component" value="Unassembled WGS sequence"/>
</dbReference>
<organism evidence="8 9">
    <name type="scientific">Microcystis aeruginosa BLCC-F158</name>
    <dbReference type="NCBI Taxonomy" id="2755316"/>
    <lineage>
        <taxon>Bacteria</taxon>
        <taxon>Bacillati</taxon>
        <taxon>Cyanobacteriota</taxon>
        <taxon>Cyanophyceae</taxon>
        <taxon>Oscillatoriophycideae</taxon>
        <taxon>Chroococcales</taxon>
        <taxon>Microcystaceae</taxon>
        <taxon>Microcystis</taxon>
    </lineage>
</organism>
<evidence type="ECO:0000256" key="5">
    <source>
        <dbReference type="ARBA" id="ARBA00022989"/>
    </source>
</evidence>
<evidence type="ECO:0000313" key="8">
    <source>
        <dbReference type="EMBL" id="MBC1196447.1"/>
    </source>
</evidence>
<evidence type="ECO:0000313" key="9">
    <source>
        <dbReference type="Proteomes" id="UP000525432"/>
    </source>
</evidence>
<feature type="transmembrane region" description="Helical" evidence="7">
    <location>
        <begin position="143"/>
        <end position="170"/>
    </location>
</feature>
<feature type="transmembrane region" description="Helical" evidence="7">
    <location>
        <begin position="12"/>
        <end position="35"/>
    </location>
</feature>
<comment type="caution">
    <text evidence="8">The sequence shown here is derived from an EMBL/GenBank/DDBJ whole genome shotgun (WGS) entry which is preliminary data.</text>
</comment>
<evidence type="ECO:0000256" key="4">
    <source>
        <dbReference type="ARBA" id="ARBA00022692"/>
    </source>
</evidence>
<dbReference type="CDD" id="cd13127">
    <property type="entry name" value="MATE_tuaB_like"/>
    <property type="match status" value="1"/>
</dbReference>
<evidence type="ECO:0000256" key="7">
    <source>
        <dbReference type="SAM" id="Phobius"/>
    </source>
</evidence>
<comment type="subcellular location">
    <subcellularLocation>
        <location evidence="1">Cell membrane</location>
        <topology evidence="1">Multi-pass membrane protein</topology>
    </subcellularLocation>
</comment>
<feature type="transmembrane region" description="Helical" evidence="7">
    <location>
        <begin position="41"/>
        <end position="67"/>
    </location>
</feature>
<dbReference type="EMBL" id="JACEGC010000075">
    <property type="protein sequence ID" value="MBC1196447.1"/>
    <property type="molecule type" value="Genomic_DNA"/>
</dbReference>
<evidence type="ECO:0000256" key="2">
    <source>
        <dbReference type="ARBA" id="ARBA00007430"/>
    </source>
</evidence>
<feature type="transmembrane region" description="Helical" evidence="7">
    <location>
        <begin position="293"/>
        <end position="315"/>
    </location>
</feature>
<dbReference type="PANTHER" id="PTHR30250:SF10">
    <property type="entry name" value="LIPOPOLYSACCHARIDE BIOSYNTHESIS PROTEIN WZXC"/>
    <property type="match status" value="1"/>
</dbReference>
<evidence type="ECO:0000256" key="3">
    <source>
        <dbReference type="ARBA" id="ARBA00022475"/>
    </source>
</evidence>
<dbReference type="Pfam" id="PF13440">
    <property type="entry name" value="Polysacc_synt_3"/>
    <property type="match status" value="1"/>
</dbReference>
<feature type="transmembrane region" description="Helical" evidence="7">
    <location>
        <begin position="321"/>
        <end position="341"/>
    </location>
</feature>
<evidence type="ECO:0000256" key="1">
    <source>
        <dbReference type="ARBA" id="ARBA00004651"/>
    </source>
</evidence>
<reference evidence="8 9" key="1">
    <citation type="submission" date="2020-07" db="EMBL/GenBank/DDBJ databases">
        <title>Genomes of two Microcystis aeruginosa (Cyanobacteria) strains from Florida (USA) with disparate toxicogenic potential.</title>
        <authorList>
            <person name="Lefler F.W."/>
            <person name="Barbosa M."/>
            <person name="Berthold D.E."/>
            <person name="Laughinghouse H.D. IV."/>
        </authorList>
    </citation>
    <scope>NUCLEOTIDE SEQUENCE [LARGE SCALE GENOMIC DNA]</scope>
    <source>
        <strain evidence="8 9">BLCCF158</strain>
    </source>
</reference>
<keyword evidence="4 7" id="KW-0812">Transmembrane</keyword>
<dbReference type="PANTHER" id="PTHR30250">
    <property type="entry name" value="PST FAMILY PREDICTED COLANIC ACID TRANSPORTER"/>
    <property type="match status" value="1"/>
</dbReference>
<dbReference type="AlphaFoldDB" id="A0A841V6R4"/>
<feature type="transmembrane region" description="Helical" evidence="7">
    <location>
        <begin position="411"/>
        <end position="430"/>
    </location>
</feature>
<keyword evidence="5 7" id="KW-1133">Transmembrane helix</keyword>
<dbReference type="GO" id="GO:0005886">
    <property type="term" value="C:plasma membrane"/>
    <property type="evidence" value="ECO:0007669"/>
    <property type="project" value="UniProtKB-SubCell"/>
</dbReference>
<name>A0A841V6R4_MICAE</name>
<protein>
    <submittedName>
        <fullName evidence="8">Lipopolysaccharide biosynthesis protein</fullName>
    </submittedName>
</protein>
<accession>A0A841V6R4</accession>
<proteinExistence type="inferred from homology"/>
<feature type="transmembrane region" description="Helical" evidence="7">
    <location>
        <begin position="442"/>
        <end position="464"/>
    </location>
</feature>
<comment type="similarity">
    <text evidence="2">Belongs to the polysaccharide synthase family.</text>
</comment>